<feature type="signal peptide" evidence="5">
    <location>
        <begin position="1"/>
        <end position="23"/>
    </location>
</feature>
<comment type="similarity">
    <text evidence="2 4">Belongs to the bacterial solute-binding protein 3 family.</text>
</comment>
<dbReference type="Gene3D" id="3.40.190.10">
    <property type="entry name" value="Periplasmic binding protein-like II"/>
    <property type="match status" value="2"/>
</dbReference>
<evidence type="ECO:0000256" key="1">
    <source>
        <dbReference type="ARBA" id="ARBA00004196"/>
    </source>
</evidence>
<sequence>MTPLQRIAGLCQGLIVAVFLAHAAAPDVARARPLDSIRSRGILMVCANPKALPFSSKTGDRRGFELELGEALANQLGVKLEVGWVVFPFQVGRVDCDVVLDAIVDQASAQERHVRLSKPYQVSGVAIALRPGFSGVTDFADLKKGQRVGAMVGSLASVTLGQKGLPTIPFTFEDEMIEAVGKGELDAALATPASIGYYNLLHRDAPVTLVRAYENQPEFRWEIAVGMRKSDDALAAAINEAIDRLLADGTVNRIYASYGVEPSSPRGQ</sequence>
<dbReference type="Pfam" id="PF00497">
    <property type="entry name" value="SBP_bac_3"/>
    <property type="match status" value="1"/>
</dbReference>
<keyword evidence="3 5" id="KW-0732">Signal</keyword>
<dbReference type="SUPFAM" id="SSF53850">
    <property type="entry name" value="Periplasmic binding protein-like II"/>
    <property type="match status" value="1"/>
</dbReference>
<evidence type="ECO:0000313" key="8">
    <source>
        <dbReference type="Proteomes" id="UP000189796"/>
    </source>
</evidence>
<accession>A0A1M5UXE0</accession>
<dbReference type="Proteomes" id="UP000189796">
    <property type="component" value="Chromosome I"/>
</dbReference>
<protein>
    <submittedName>
        <fullName evidence="7">Amino acid ABC transporter substrate-binding protein, PAAT family</fullName>
    </submittedName>
</protein>
<reference evidence="7 8" key="1">
    <citation type="submission" date="2016-11" db="EMBL/GenBank/DDBJ databases">
        <authorList>
            <person name="Jaros S."/>
            <person name="Januszkiewicz K."/>
            <person name="Wedrychowicz H."/>
        </authorList>
    </citation>
    <scope>NUCLEOTIDE SEQUENCE [LARGE SCALE GENOMIC DNA]</scope>
    <source>
        <strain evidence="7 8">GAS138</strain>
    </source>
</reference>
<feature type="domain" description="Solute-binding protein family 3/N-terminal" evidence="6">
    <location>
        <begin position="42"/>
        <end position="262"/>
    </location>
</feature>
<evidence type="ECO:0000256" key="4">
    <source>
        <dbReference type="RuleBase" id="RU003744"/>
    </source>
</evidence>
<dbReference type="PANTHER" id="PTHR35936:SF32">
    <property type="entry name" value="MEMBRANE-BOUND LYTIC MUREIN TRANSGLYCOSYLASE F"/>
    <property type="match status" value="1"/>
</dbReference>
<dbReference type="AlphaFoldDB" id="A0A1M5UXE0"/>
<evidence type="ECO:0000256" key="3">
    <source>
        <dbReference type="ARBA" id="ARBA00022729"/>
    </source>
</evidence>
<dbReference type="InterPro" id="IPR001638">
    <property type="entry name" value="Solute-binding_3/MltF_N"/>
</dbReference>
<comment type="subcellular location">
    <subcellularLocation>
        <location evidence="1">Cell envelope</location>
    </subcellularLocation>
</comment>
<dbReference type="RefSeq" id="WP_079604213.1">
    <property type="nucleotide sequence ID" value="NZ_LT670817.1"/>
</dbReference>
<dbReference type="InterPro" id="IPR018313">
    <property type="entry name" value="SBP_3_CS"/>
</dbReference>
<name>A0A1M5UXE0_9BRAD</name>
<feature type="chain" id="PRO_5012206441" evidence="5">
    <location>
        <begin position="24"/>
        <end position="268"/>
    </location>
</feature>
<dbReference type="PANTHER" id="PTHR35936">
    <property type="entry name" value="MEMBRANE-BOUND LYTIC MUREIN TRANSGLYCOSYLASE F"/>
    <property type="match status" value="1"/>
</dbReference>
<dbReference type="GO" id="GO:0030313">
    <property type="term" value="C:cell envelope"/>
    <property type="evidence" value="ECO:0007669"/>
    <property type="project" value="UniProtKB-SubCell"/>
</dbReference>
<gene>
    <name evidence="7" type="ORF">SAMN05443248_5645</name>
</gene>
<evidence type="ECO:0000256" key="5">
    <source>
        <dbReference type="SAM" id="SignalP"/>
    </source>
</evidence>
<organism evidence="7 8">
    <name type="scientific">Bradyrhizobium erythrophlei</name>
    <dbReference type="NCBI Taxonomy" id="1437360"/>
    <lineage>
        <taxon>Bacteria</taxon>
        <taxon>Pseudomonadati</taxon>
        <taxon>Pseudomonadota</taxon>
        <taxon>Alphaproteobacteria</taxon>
        <taxon>Hyphomicrobiales</taxon>
        <taxon>Nitrobacteraceae</taxon>
        <taxon>Bradyrhizobium</taxon>
    </lineage>
</organism>
<evidence type="ECO:0000256" key="2">
    <source>
        <dbReference type="ARBA" id="ARBA00010333"/>
    </source>
</evidence>
<dbReference type="SMART" id="SM00062">
    <property type="entry name" value="PBPb"/>
    <property type="match status" value="1"/>
</dbReference>
<proteinExistence type="inferred from homology"/>
<evidence type="ECO:0000313" key="7">
    <source>
        <dbReference type="EMBL" id="SHH67652.1"/>
    </source>
</evidence>
<dbReference type="EMBL" id="LT670817">
    <property type="protein sequence ID" value="SHH67652.1"/>
    <property type="molecule type" value="Genomic_DNA"/>
</dbReference>
<evidence type="ECO:0000259" key="6">
    <source>
        <dbReference type="SMART" id="SM00062"/>
    </source>
</evidence>
<dbReference type="OrthoDB" id="9807888at2"/>
<dbReference type="PROSITE" id="PS01039">
    <property type="entry name" value="SBP_BACTERIAL_3"/>
    <property type="match status" value="1"/>
</dbReference>